<dbReference type="AlphaFoldDB" id="A2H357"/>
<reference evidence="1" key="2">
    <citation type="journal article" date="2007" name="Science">
        <title>Draft genome sequence of the sexually transmitted pathogen Trichomonas vaginalis.</title>
        <authorList>
            <person name="Carlton J.M."/>
            <person name="Hirt R.P."/>
            <person name="Silva J.C."/>
            <person name="Delcher A.L."/>
            <person name="Schatz M."/>
            <person name="Zhao Q."/>
            <person name="Wortman J.R."/>
            <person name="Bidwell S.L."/>
            <person name="Alsmark U.C.M."/>
            <person name="Besteiro S."/>
            <person name="Sicheritz-Ponten T."/>
            <person name="Noel C.J."/>
            <person name="Dacks J.B."/>
            <person name="Foster P.G."/>
            <person name="Simillion C."/>
            <person name="Van de Peer Y."/>
            <person name="Miranda-Saavedra D."/>
            <person name="Barton G.J."/>
            <person name="Westrop G.D."/>
            <person name="Mueller S."/>
            <person name="Dessi D."/>
            <person name="Fiori P.L."/>
            <person name="Ren Q."/>
            <person name="Paulsen I."/>
            <person name="Zhang H."/>
            <person name="Bastida-Corcuera F.D."/>
            <person name="Simoes-Barbosa A."/>
            <person name="Brown M.T."/>
            <person name="Hayes R.D."/>
            <person name="Mukherjee M."/>
            <person name="Okumura C.Y."/>
            <person name="Schneider R."/>
            <person name="Smith A.J."/>
            <person name="Vanacova S."/>
            <person name="Villalvazo M."/>
            <person name="Haas B.J."/>
            <person name="Pertea M."/>
            <person name="Feldblyum T.V."/>
            <person name="Utterback T.R."/>
            <person name="Shu C.L."/>
            <person name="Osoegawa K."/>
            <person name="de Jong P.J."/>
            <person name="Hrdy I."/>
            <person name="Horvathova L."/>
            <person name="Zubacova Z."/>
            <person name="Dolezal P."/>
            <person name="Malik S.B."/>
            <person name="Logsdon J.M. Jr."/>
            <person name="Henze K."/>
            <person name="Gupta A."/>
            <person name="Wang C.C."/>
            <person name="Dunne R.L."/>
            <person name="Upcroft J.A."/>
            <person name="Upcroft P."/>
            <person name="White O."/>
            <person name="Salzberg S.L."/>
            <person name="Tang P."/>
            <person name="Chiu C.-H."/>
            <person name="Lee Y.-S."/>
            <person name="Embley T.M."/>
            <person name="Coombs G.H."/>
            <person name="Mottram J.C."/>
            <person name="Tachezy J."/>
            <person name="Fraser-Liggett C.M."/>
            <person name="Johnson P.J."/>
        </authorList>
    </citation>
    <scope>NUCLEOTIDE SEQUENCE [LARGE SCALE GENOMIC DNA]</scope>
    <source>
        <strain evidence="1">G3</strain>
    </source>
</reference>
<dbReference type="InParanoid" id="A2H357"/>
<proteinExistence type="predicted"/>
<dbReference type="EMBL" id="DS125069">
    <property type="protein sequence ID" value="EAX76159.1"/>
    <property type="molecule type" value="Genomic_DNA"/>
</dbReference>
<dbReference type="Proteomes" id="UP000001542">
    <property type="component" value="Unassembled WGS sequence"/>
</dbReference>
<accession>A2H357</accession>
<reference evidence="1" key="1">
    <citation type="submission" date="2006-10" db="EMBL/GenBank/DDBJ databases">
        <authorList>
            <person name="Amadeo P."/>
            <person name="Zhao Q."/>
            <person name="Wortman J."/>
            <person name="Fraser-Liggett C."/>
            <person name="Carlton J."/>
        </authorList>
    </citation>
    <scope>NUCLEOTIDE SEQUENCE</scope>
    <source>
        <strain evidence="1">G3</strain>
    </source>
</reference>
<keyword evidence="2" id="KW-1185">Reference proteome</keyword>
<sequence length="218" mass="25207">MEKFVFALDNYNAANPHLQAIPNGLHADVFECYEKLVKSSPYTISRLIDWPVHPYLFSTNENVLYVSSDKVPANTKYFYPVLLNGIDIFLGSRPRGNLTGVRSPYLERPLNISEKVLKDVRKNICKLLLAYPTEGLSNAFCKQHEFILTQSKLLKVKPESFVYLDGNNIVSSVLDRYKFKSYYHSIFEFCNQPLPTKKVEEIVKKIQNKESRPKKYIC</sequence>
<evidence type="ECO:0000313" key="2">
    <source>
        <dbReference type="Proteomes" id="UP000001542"/>
    </source>
</evidence>
<dbReference type="VEuPathDB" id="TrichDB:TVAG_421960"/>
<name>A2H357_TRIV3</name>
<gene>
    <name evidence="1" type="ORF">TVAG_421960</name>
</gene>
<evidence type="ECO:0000313" key="1">
    <source>
        <dbReference type="EMBL" id="EAX76159.1"/>
    </source>
</evidence>
<protein>
    <submittedName>
        <fullName evidence="1">Uncharacterized protein</fullName>
    </submittedName>
</protein>
<organism evidence="1 2">
    <name type="scientific">Trichomonas vaginalis (strain ATCC PRA-98 / G3)</name>
    <dbReference type="NCBI Taxonomy" id="412133"/>
    <lineage>
        <taxon>Eukaryota</taxon>
        <taxon>Metamonada</taxon>
        <taxon>Parabasalia</taxon>
        <taxon>Trichomonadida</taxon>
        <taxon>Trichomonadidae</taxon>
        <taxon>Trichomonas</taxon>
    </lineage>
</organism>